<reference evidence="1" key="1">
    <citation type="submission" date="2020-08" db="EMBL/GenBank/DDBJ databases">
        <title>Genome public.</title>
        <authorList>
            <person name="Liu C."/>
            <person name="Sun Q."/>
        </authorList>
    </citation>
    <scope>NUCLEOTIDE SEQUENCE</scope>
    <source>
        <strain evidence="1">BX8</strain>
    </source>
</reference>
<name>A0A923REH6_9FIRM</name>
<evidence type="ECO:0000313" key="1">
    <source>
        <dbReference type="EMBL" id="MBC5582286.1"/>
    </source>
</evidence>
<gene>
    <name evidence="1" type="ORF">H8S23_12285</name>
</gene>
<dbReference type="RefSeq" id="WP_186888651.1">
    <property type="nucleotide sequence ID" value="NZ_JACONZ010000005.1"/>
</dbReference>
<comment type="caution">
    <text evidence="1">The sequence shown here is derived from an EMBL/GenBank/DDBJ whole genome shotgun (WGS) entry which is preliminary data.</text>
</comment>
<organism evidence="1 2">
    <name type="scientific">Anaerofilum hominis</name>
    <dbReference type="NCBI Taxonomy" id="2763016"/>
    <lineage>
        <taxon>Bacteria</taxon>
        <taxon>Bacillati</taxon>
        <taxon>Bacillota</taxon>
        <taxon>Clostridia</taxon>
        <taxon>Eubacteriales</taxon>
        <taxon>Oscillospiraceae</taxon>
        <taxon>Anaerofilum</taxon>
    </lineage>
</organism>
<accession>A0A923REH6</accession>
<dbReference type="Proteomes" id="UP000659630">
    <property type="component" value="Unassembled WGS sequence"/>
</dbReference>
<dbReference type="EMBL" id="JACONZ010000005">
    <property type="protein sequence ID" value="MBC5582286.1"/>
    <property type="molecule type" value="Genomic_DNA"/>
</dbReference>
<proteinExistence type="predicted"/>
<evidence type="ECO:0000313" key="2">
    <source>
        <dbReference type="Proteomes" id="UP000659630"/>
    </source>
</evidence>
<protein>
    <submittedName>
        <fullName evidence="1">Uncharacterized protein</fullName>
    </submittedName>
</protein>
<dbReference type="AlphaFoldDB" id="A0A923REH6"/>
<sequence length="198" mass="22668">MRIRVPIQALLYDVSDEVCAKQIFPEMGAALDWLRRKFEYPAHLGLYVRGLLRRPSLALNDWAALRSVENPAARKADLKSCVHCSAHFYCANGEWGSGMQRDGPFDPELFASLLREGENSFAVLRCCGAGPQVWDWYAATVPGPLWKKLPEEPHDPAALYRLARELVREERWQFLDPALFHEARRLRARIGEKHSKEP</sequence>
<keyword evidence="2" id="KW-1185">Reference proteome</keyword>